<dbReference type="InterPro" id="IPR004154">
    <property type="entry name" value="Anticodon-bd"/>
</dbReference>
<dbReference type="NCBIfam" id="TIGR00442">
    <property type="entry name" value="hisS"/>
    <property type="match status" value="1"/>
</dbReference>
<sequence>MDYLPDYFKKWKAIEKIWRETVYDFGFNEIQTPMFEHTELFTRTAGETSDIVSKELYTFMDRGGRSLSLRPEGTSPVVRAYLENNMSNLPQPVKLFYLMPMFRYERPQAGRYRQHTQYGVEVIGSPSYYTDAEVINMAFSFYKKIGFEGLKIQINSLGDKESRQAYRNSLVEYFNRYASDFNEEYQNKLQKNPLRILDTKEESLKEIVEHAPKVIDFLSGKSQRHFDQLLNYLTKFGIPYNINNRLVRGLDYYNDTVFEVVSNKLGAQDAIAGGGRYDGLIEQIGGKATAAFGFGAGMERLLFALEKHEIDLTGEQKKKTYIVTAAETAKDAAIELINRLRDMGISCDIDPTFDTKVKRQIGRAVKLSADFVIIIGDEELDNHYFTVKDLHKETQQQLGFEALVESLR</sequence>
<dbReference type="SUPFAM" id="SSF55681">
    <property type="entry name" value="Class II aaRS and biotin synthetases"/>
    <property type="match status" value="1"/>
</dbReference>
<dbReference type="EC" id="6.1.1.21" evidence="8"/>
<dbReference type="GO" id="GO:0006427">
    <property type="term" value="P:histidyl-tRNA aminoacylation"/>
    <property type="evidence" value="ECO:0007669"/>
    <property type="project" value="UniProtKB-UniRule"/>
</dbReference>
<dbReference type="GO" id="GO:0005737">
    <property type="term" value="C:cytoplasm"/>
    <property type="evidence" value="ECO:0007669"/>
    <property type="project" value="UniProtKB-SubCell"/>
</dbReference>
<feature type="binding site" evidence="9">
    <location>
        <position position="103"/>
    </location>
    <ligand>
        <name>L-histidine</name>
        <dbReference type="ChEBI" id="CHEBI:57595"/>
    </ligand>
</feature>
<evidence type="ECO:0000256" key="4">
    <source>
        <dbReference type="ARBA" id="ARBA00022741"/>
    </source>
</evidence>
<feature type="binding site" evidence="9">
    <location>
        <position position="248"/>
    </location>
    <ligand>
        <name>L-histidine</name>
        <dbReference type="ChEBI" id="CHEBI:57595"/>
    </ligand>
</feature>
<protein>
    <recommendedName>
        <fullName evidence="8">Histidine--tRNA ligase</fullName>
        <ecNumber evidence="8">6.1.1.21</ecNumber>
    </recommendedName>
    <alternativeName>
        <fullName evidence="8">Histidyl-tRNA synthetase</fullName>
        <shortName evidence="8">HisRS</shortName>
    </alternativeName>
</protein>
<evidence type="ECO:0000256" key="7">
    <source>
        <dbReference type="ARBA" id="ARBA00047639"/>
    </source>
</evidence>
<keyword evidence="6 8" id="KW-0030">Aminoacyl-tRNA synthetase</keyword>
<dbReference type="InterPro" id="IPR041715">
    <property type="entry name" value="HisRS-like_core"/>
</dbReference>
<evidence type="ECO:0000256" key="6">
    <source>
        <dbReference type="ARBA" id="ARBA00023146"/>
    </source>
</evidence>
<proteinExistence type="inferred from homology"/>
<feature type="binding site" evidence="9">
    <location>
        <position position="121"/>
    </location>
    <ligand>
        <name>L-histidine</name>
        <dbReference type="ChEBI" id="CHEBI:57595"/>
    </ligand>
</feature>
<comment type="catalytic activity">
    <reaction evidence="7 8">
        <text>tRNA(His) + L-histidine + ATP = L-histidyl-tRNA(His) + AMP + diphosphate + H(+)</text>
        <dbReference type="Rhea" id="RHEA:17313"/>
        <dbReference type="Rhea" id="RHEA-COMP:9665"/>
        <dbReference type="Rhea" id="RHEA-COMP:9689"/>
        <dbReference type="ChEBI" id="CHEBI:15378"/>
        <dbReference type="ChEBI" id="CHEBI:30616"/>
        <dbReference type="ChEBI" id="CHEBI:33019"/>
        <dbReference type="ChEBI" id="CHEBI:57595"/>
        <dbReference type="ChEBI" id="CHEBI:78442"/>
        <dbReference type="ChEBI" id="CHEBI:78527"/>
        <dbReference type="ChEBI" id="CHEBI:456215"/>
        <dbReference type="EC" id="6.1.1.21"/>
    </reaction>
</comment>
<evidence type="ECO:0000256" key="8">
    <source>
        <dbReference type="HAMAP-Rule" id="MF_00127"/>
    </source>
</evidence>
<dbReference type="GO" id="GO:0004821">
    <property type="term" value="F:histidine-tRNA ligase activity"/>
    <property type="evidence" value="ECO:0007669"/>
    <property type="project" value="UniProtKB-UniRule"/>
</dbReference>
<keyword evidence="3 8" id="KW-0436">Ligase</keyword>
<dbReference type="GO" id="GO:0005524">
    <property type="term" value="F:ATP binding"/>
    <property type="evidence" value="ECO:0007669"/>
    <property type="project" value="UniProtKB-UniRule"/>
</dbReference>
<feature type="binding site" evidence="9">
    <location>
        <begin position="252"/>
        <end position="253"/>
    </location>
    <ligand>
        <name>L-histidine</name>
        <dbReference type="ChEBI" id="CHEBI:57595"/>
    </ligand>
</feature>
<dbReference type="PANTHER" id="PTHR43707:SF1">
    <property type="entry name" value="HISTIDINE--TRNA LIGASE, MITOCHONDRIAL-RELATED"/>
    <property type="match status" value="1"/>
</dbReference>
<comment type="similarity">
    <text evidence="1 8">Belongs to the class-II aminoacyl-tRNA synthetase family.</text>
</comment>
<dbReference type="Pfam" id="PF13393">
    <property type="entry name" value="tRNA-synt_His"/>
    <property type="match status" value="1"/>
</dbReference>
<name>A0A4Y8S6K6_9SPHI</name>
<dbReference type="PANTHER" id="PTHR43707">
    <property type="entry name" value="HISTIDYL-TRNA SYNTHETASE"/>
    <property type="match status" value="1"/>
</dbReference>
<dbReference type="AlphaFoldDB" id="A0A4Y8S6K6"/>
<dbReference type="InterPro" id="IPR036621">
    <property type="entry name" value="Anticodon-bd_dom_sf"/>
</dbReference>
<dbReference type="InterPro" id="IPR004516">
    <property type="entry name" value="HisRS/HisZ"/>
</dbReference>
<dbReference type="OrthoDB" id="9800814at2"/>
<dbReference type="Proteomes" id="UP000297540">
    <property type="component" value="Unassembled WGS sequence"/>
</dbReference>
<dbReference type="PIRSF" id="PIRSF001549">
    <property type="entry name" value="His-tRNA_synth"/>
    <property type="match status" value="1"/>
</dbReference>
<dbReference type="EMBL" id="SOZE01000029">
    <property type="protein sequence ID" value="TFF34578.1"/>
    <property type="molecule type" value="Genomic_DNA"/>
</dbReference>
<evidence type="ECO:0000256" key="3">
    <source>
        <dbReference type="ARBA" id="ARBA00022598"/>
    </source>
</evidence>
<dbReference type="InterPro" id="IPR015807">
    <property type="entry name" value="His-tRNA-ligase"/>
</dbReference>
<keyword evidence="8" id="KW-0067">ATP-binding</keyword>
<feature type="domain" description="Aminoacyl-transfer RNA synthetases class-II family profile" evidence="10">
    <location>
        <begin position="1"/>
        <end position="305"/>
    </location>
</feature>
<comment type="subcellular location">
    <subcellularLocation>
        <location evidence="8">Cytoplasm</location>
    </subcellularLocation>
</comment>
<dbReference type="Gene3D" id="3.40.50.800">
    <property type="entry name" value="Anticodon-binding domain"/>
    <property type="match status" value="1"/>
</dbReference>
<gene>
    <name evidence="8" type="primary">hisS</name>
    <name evidence="11" type="ORF">E2R66_21760</name>
</gene>
<dbReference type="InterPro" id="IPR006195">
    <property type="entry name" value="aa-tRNA-synth_II"/>
</dbReference>
<evidence type="ECO:0000256" key="9">
    <source>
        <dbReference type="PIRSR" id="PIRSR001549-1"/>
    </source>
</evidence>
<evidence type="ECO:0000256" key="1">
    <source>
        <dbReference type="ARBA" id="ARBA00008226"/>
    </source>
</evidence>
<feature type="binding site" evidence="9">
    <location>
        <begin position="72"/>
        <end position="74"/>
    </location>
    <ligand>
        <name>L-histidine</name>
        <dbReference type="ChEBI" id="CHEBI:57595"/>
    </ligand>
</feature>
<dbReference type="Gene3D" id="3.30.930.10">
    <property type="entry name" value="Bira Bifunctional Protein, Domain 2"/>
    <property type="match status" value="1"/>
</dbReference>
<keyword evidence="4 8" id="KW-0547">Nucleotide-binding</keyword>
<comment type="subunit">
    <text evidence="2 8">Homodimer.</text>
</comment>
<evidence type="ECO:0000313" key="11">
    <source>
        <dbReference type="EMBL" id="TFF34578.1"/>
    </source>
</evidence>
<dbReference type="PROSITE" id="PS50862">
    <property type="entry name" value="AA_TRNA_LIGASE_II"/>
    <property type="match status" value="1"/>
</dbReference>
<dbReference type="Pfam" id="PF03129">
    <property type="entry name" value="HGTP_anticodon"/>
    <property type="match status" value="1"/>
</dbReference>
<organism evidence="11 12">
    <name type="scientific">Mucilaginibacter psychrotolerans</name>
    <dbReference type="NCBI Taxonomy" id="1524096"/>
    <lineage>
        <taxon>Bacteria</taxon>
        <taxon>Pseudomonadati</taxon>
        <taxon>Bacteroidota</taxon>
        <taxon>Sphingobacteriia</taxon>
        <taxon>Sphingobacteriales</taxon>
        <taxon>Sphingobacteriaceae</taxon>
        <taxon>Mucilaginibacter</taxon>
    </lineage>
</organism>
<comment type="caution">
    <text evidence="11">The sequence shown here is derived from an EMBL/GenBank/DDBJ whole genome shotgun (WGS) entry which is preliminary data.</text>
</comment>
<evidence type="ECO:0000313" key="12">
    <source>
        <dbReference type="Proteomes" id="UP000297540"/>
    </source>
</evidence>
<reference evidence="11 12" key="1">
    <citation type="journal article" date="2017" name="Int. J. Syst. Evol. Microbiol.">
        <title>Mucilaginibacterpsychrotolerans sp. nov., isolated from peatlands.</title>
        <authorList>
            <person name="Deng Y."/>
            <person name="Shen L."/>
            <person name="Xu B."/>
            <person name="Liu Y."/>
            <person name="Gu Z."/>
            <person name="Liu H."/>
            <person name="Zhou Y."/>
        </authorList>
    </citation>
    <scope>NUCLEOTIDE SEQUENCE [LARGE SCALE GENOMIC DNA]</scope>
    <source>
        <strain evidence="11 12">NH7-4</strain>
    </source>
</reference>
<evidence type="ECO:0000256" key="2">
    <source>
        <dbReference type="ARBA" id="ARBA00011738"/>
    </source>
</evidence>
<keyword evidence="5 8" id="KW-0648">Protein biosynthesis</keyword>
<evidence type="ECO:0000259" key="10">
    <source>
        <dbReference type="PROSITE" id="PS50862"/>
    </source>
</evidence>
<dbReference type="SUPFAM" id="SSF52954">
    <property type="entry name" value="Class II aaRS ABD-related"/>
    <property type="match status" value="1"/>
</dbReference>
<dbReference type="HAMAP" id="MF_00127">
    <property type="entry name" value="His_tRNA_synth"/>
    <property type="match status" value="1"/>
</dbReference>
<dbReference type="InterPro" id="IPR045864">
    <property type="entry name" value="aa-tRNA-synth_II/BPL/LPL"/>
</dbReference>
<dbReference type="CDD" id="cd00773">
    <property type="entry name" value="HisRS-like_core"/>
    <property type="match status" value="1"/>
</dbReference>
<keyword evidence="8" id="KW-0963">Cytoplasm</keyword>
<accession>A0A4Y8S6K6</accession>
<feature type="binding site" evidence="9">
    <location>
        <position position="117"/>
    </location>
    <ligand>
        <name>L-histidine</name>
        <dbReference type="ChEBI" id="CHEBI:57595"/>
    </ligand>
</feature>
<evidence type="ECO:0000256" key="5">
    <source>
        <dbReference type="ARBA" id="ARBA00022917"/>
    </source>
</evidence>
<keyword evidence="12" id="KW-1185">Reference proteome</keyword>